<sequence>MTKVIGIDGQPYTEQEQPQAAAPVVIRVRIDGPPPVNPVWPAITVVSLLVIGAVLGSIIAG</sequence>
<keyword evidence="3" id="KW-1185">Reference proteome</keyword>
<evidence type="ECO:0000313" key="3">
    <source>
        <dbReference type="Proteomes" id="UP000199382"/>
    </source>
</evidence>
<keyword evidence="1" id="KW-1133">Transmembrane helix</keyword>
<keyword evidence="1" id="KW-0472">Membrane</keyword>
<name>A0A1G9PH00_9RHOB</name>
<evidence type="ECO:0000256" key="1">
    <source>
        <dbReference type="SAM" id="Phobius"/>
    </source>
</evidence>
<organism evidence="2 3">
    <name type="scientific">Aliiruegeria lutimaris</name>
    <dbReference type="NCBI Taxonomy" id="571298"/>
    <lineage>
        <taxon>Bacteria</taxon>
        <taxon>Pseudomonadati</taxon>
        <taxon>Pseudomonadota</taxon>
        <taxon>Alphaproteobacteria</taxon>
        <taxon>Rhodobacterales</taxon>
        <taxon>Roseobacteraceae</taxon>
        <taxon>Aliiruegeria</taxon>
    </lineage>
</organism>
<keyword evidence="1" id="KW-0812">Transmembrane</keyword>
<dbReference type="AlphaFoldDB" id="A0A1G9PH00"/>
<dbReference type="EMBL" id="FNEK01000141">
    <property type="protein sequence ID" value="SDL98004.1"/>
    <property type="molecule type" value="Genomic_DNA"/>
</dbReference>
<accession>A0A1G9PH00</accession>
<protein>
    <submittedName>
        <fullName evidence="2">Uncharacterized protein</fullName>
    </submittedName>
</protein>
<evidence type="ECO:0000313" key="2">
    <source>
        <dbReference type="EMBL" id="SDL98004.1"/>
    </source>
</evidence>
<dbReference type="Proteomes" id="UP000199382">
    <property type="component" value="Unassembled WGS sequence"/>
</dbReference>
<proteinExistence type="predicted"/>
<gene>
    <name evidence="2" type="ORF">SAMN04488026_11412</name>
</gene>
<feature type="transmembrane region" description="Helical" evidence="1">
    <location>
        <begin position="39"/>
        <end position="60"/>
    </location>
</feature>
<reference evidence="2 3" key="1">
    <citation type="submission" date="2016-10" db="EMBL/GenBank/DDBJ databases">
        <authorList>
            <person name="de Groot N.N."/>
        </authorList>
    </citation>
    <scope>NUCLEOTIDE SEQUENCE [LARGE SCALE GENOMIC DNA]</scope>
    <source>
        <strain evidence="2 3">DSM 25294</strain>
    </source>
</reference>
<dbReference type="RefSeq" id="WP_093164950.1">
    <property type="nucleotide sequence ID" value="NZ_FNEK01000141.1"/>
</dbReference>